<dbReference type="GO" id="GO:0070403">
    <property type="term" value="F:NAD+ binding"/>
    <property type="evidence" value="ECO:0007669"/>
    <property type="project" value="InterPro"/>
</dbReference>
<protein>
    <submittedName>
        <fullName evidence="3">Prephenate dehydrogenase/arogenate dehydrogenase family protein</fullName>
    </submittedName>
</protein>
<feature type="domain" description="Prephenate dehydrogenase nucleotide-binding" evidence="2">
    <location>
        <begin position="43"/>
        <end position="131"/>
    </location>
</feature>
<dbReference type="InterPro" id="IPR046826">
    <property type="entry name" value="PDH_N"/>
</dbReference>
<dbReference type="Pfam" id="PF02153">
    <property type="entry name" value="PDH_N"/>
    <property type="match status" value="1"/>
</dbReference>
<dbReference type="OrthoDB" id="24743at2157"/>
<name>A0A5C0XWZ9_PYRFU</name>
<dbReference type="AlphaFoldDB" id="A0A5C0XWZ9"/>
<sequence length="148" mass="17022">MRITISGYGKMGKLFGRVLSEELNSEVKFYSSHTILDFSTLSEAYEWSDVMILASTIDNIKAQIRELREISLSNPKDIMIFDIATFKKDVLTEYQGFPREVKVASVHPMFGPGAKSFRGHLFYRCPCKGQGKRRRRCRKVYRRIGGKS</sequence>
<evidence type="ECO:0000313" key="3">
    <source>
        <dbReference type="EMBL" id="QEK79320.1"/>
    </source>
</evidence>
<dbReference type="InterPro" id="IPR050812">
    <property type="entry name" value="Preph/Arog_dehydrog"/>
</dbReference>
<dbReference type="InterPro" id="IPR036291">
    <property type="entry name" value="NAD(P)-bd_dom_sf"/>
</dbReference>
<evidence type="ECO:0000259" key="2">
    <source>
        <dbReference type="Pfam" id="PF02153"/>
    </source>
</evidence>
<keyword evidence="1" id="KW-0560">Oxidoreductase</keyword>
<dbReference type="GO" id="GO:0008977">
    <property type="term" value="F:prephenate dehydrogenase (NAD+) activity"/>
    <property type="evidence" value="ECO:0007669"/>
    <property type="project" value="TreeGrafter"/>
</dbReference>
<evidence type="ECO:0000256" key="1">
    <source>
        <dbReference type="ARBA" id="ARBA00023002"/>
    </source>
</evidence>
<dbReference type="PANTHER" id="PTHR21363:SF0">
    <property type="entry name" value="PREPHENATE DEHYDROGENASE [NADP(+)]"/>
    <property type="match status" value="1"/>
</dbReference>
<evidence type="ECO:0000313" key="4">
    <source>
        <dbReference type="Proteomes" id="UP000324354"/>
    </source>
</evidence>
<proteinExistence type="predicted"/>
<dbReference type="SUPFAM" id="SSF51735">
    <property type="entry name" value="NAD(P)-binding Rossmann-fold domains"/>
    <property type="match status" value="1"/>
</dbReference>
<dbReference type="Gene3D" id="3.40.50.720">
    <property type="entry name" value="NAD(P)-binding Rossmann-like Domain"/>
    <property type="match status" value="1"/>
</dbReference>
<organism evidence="3 4">
    <name type="scientific">Pyrococcus furiosus (strain ATCC 43587 / DSM 3638 / JCM 8422 / Vc1)</name>
    <dbReference type="NCBI Taxonomy" id="186497"/>
    <lineage>
        <taxon>Archaea</taxon>
        <taxon>Methanobacteriati</taxon>
        <taxon>Methanobacteriota</taxon>
        <taxon>Thermococci</taxon>
        <taxon>Thermococcales</taxon>
        <taxon>Thermococcaceae</taxon>
        <taxon>Pyrococcus</taxon>
    </lineage>
</organism>
<gene>
    <name evidence="3" type="ORF">PFDSM3638_08630</name>
</gene>
<accession>A0A5C0XWZ9</accession>
<dbReference type="Proteomes" id="UP000324354">
    <property type="component" value="Chromosome"/>
</dbReference>
<reference evidence="3 4" key="1">
    <citation type="submission" date="2017-08" db="EMBL/GenBank/DDBJ databases">
        <title>Resequencing and Reannotation of the genome of Pyrococcus furiosus type strain DSM3638.</title>
        <authorList>
            <person name="Reichelt R.M."/>
            <person name="Bunk B."/>
        </authorList>
    </citation>
    <scope>NUCLEOTIDE SEQUENCE [LARGE SCALE GENOMIC DNA]</scope>
    <source>
        <strain evidence="3 4">DSM 3638</strain>
    </source>
</reference>
<dbReference type="PANTHER" id="PTHR21363">
    <property type="entry name" value="PREPHENATE DEHYDROGENASE"/>
    <property type="match status" value="1"/>
</dbReference>
<dbReference type="GeneID" id="80427286"/>
<dbReference type="EMBL" id="CP023154">
    <property type="protein sequence ID" value="QEK79320.1"/>
    <property type="molecule type" value="Genomic_DNA"/>
</dbReference>
<dbReference type="GeneID" id="13300580"/>
<dbReference type="RefSeq" id="WP_011012849.1">
    <property type="nucleotide sequence ID" value="NC_003413.1"/>
</dbReference>
<dbReference type="GO" id="GO:0006571">
    <property type="term" value="P:tyrosine biosynthetic process"/>
    <property type="evidence" value="ECO:0007669"/>
    <property type="project" value="TreeGrafter"/>
</dbReference>